<dbReference type="Pfam" id="PF10988">
    <property type="entry name" value="DUF2807"/>
    <property type="match status" value="2"/>
</dbReference>
<dbReference type="EMBL" id="JADIMK010000101">
    <property type="protein sequence ID" value="MBO8456566.1"/>
    <property type="molecule type" value="Genomic_DNA"/>
</dbReference>
<evidence type="ECO:0000313" key="4">
    <source>
        <dbReference type="Proteomes" id="UP000823617"/>
    </source>
</evidence>
<reference evidence="3" key="2">
    <citation type="journal article" date="2021" name="PeerJ">
        <title>Extensive microbial diversity within the chicken gut microbiome revealed by metagenomics and culture.</title>
        <authorList>
            <person name="Gilroy R."/>
            <person name="Ravi A."/>
            <person name="Getino M."/>
            <person name="Pursley I."/>
            <person name="Horton D.L."/>
            <person name="Alikhan N.F."/>
            <person name="Baker D."/>
            <person name="Gharbi K."/>
            <person name="Hall N."/>
            <person name="Watson M."/>
            <person name="Adriaenssens E.M."/>
            <person name="Foster-Nyarko E."/>
            <person name="Jarju S."/>
            <person name="Secka A."/>
            <person name="Antonio M."/>
            <person name="Oren A."/>
            <person name="Chaudhuri R.R."/>
            <person name="La Ragione R."/>
            <person name="Hildebrand F."/>
            <person name="Pallen M.J."/>
        </authorList>
    </citation>
    <scope>NUCLEOTIDE SEQUENCE</scope>
    <source>
        <strain evidence="3">B1-3475</strain>
    </source>
</reference>
<feature type="domain" description="Putative auto-transporter adhesin head GIN" evidence="2">
    <location>
        <begin position="32"/>
        <end position="183"/>
    </location>
</feature>
<proteinExistence type="predicted"/>
<name>A0A9D9HMM0_9BACT</name>
<protein>
    <submittedName>
        <fullName evidence="3">DUF2807 domain-containing protein</fullName>
    </submittedName>
</protein>
<gene>
    <name evidence="3" type="ORF">IAC08_09245</name>
</gene>
<evidence type="ECO:0000313" key="3">
    <source>
        <dbReference type="EMBL" id="MBO8456566.1"/>
    </source>
</evidence>
<feature type="domain" description="Putative auto-transporter adhesin head GIN" evidence="2">
    <location>
        <begin position="196"/>
        <end position="282"/>
    </location>
</feature>
<dbReference type="InterPro" id="IPR021255">
    <property type="entry name" value="DUF2807"/>
</dbReference>
<evidence type="ECO:0000259" key="2">
    <source>
        <dbReference type="Pfam" id="PF10988"/>
    </source>
</evidence>
<dbReference type="Gene3D" id="2.160.20.120">
    <property type="match status" value="1"/>
</dbReference>
<comment type="caution">
    <text evidence="3">The sequence shown here is derived from an EMBL/GenBank/DDBJ whole genome shotgun (WGS) entry which is preliminary data.</text>
</comment>
<reference evidence="3" key="1">
    <citation type="submission" date="2020-10" db="EMBL/GenBank/DDBJ databases">
        <authorList>
            <person name="Gilroy R."/>
        </authorList>
    </citation>
    <scope>NUCLEOTIDE SEQUENCE</scope>
    <source>
        <strain evidence="3">B1-3475</strain>
    </source>
</reference>
<dbReference type="Proteomes" id="UP000823617">
    <property type="component" value="Unassembled WGS sequence"/>
</dbReference>
<organism evidence="3 4">
    <name type="scientific">Candidatus Cryptobacteroides intestinigallinarum</name>
    <dbReference type="NCBI Taxonomy" id="2840767"/>
    <lineage>
        <taxon>Bacteria</taxon>
        <taxon>Pseudomonadati</taxon>
        <taxon>Bacteroidota</taxon>
        <taxon>Bacteroidia</taxon>
        <taxon>Bacteroidales</taxon>
        <taxon>Candidatus Cryptobacteroides</taxon>
    </lineage>
</organism>
<feature type="chain" id="PRO_5039172482" evidence="1">
    <location>
        <begin position="20"/>
        <end position="298"/>
    </location>
</feature>
<accession>A0A9D9HMM0</accession>
<evidence type="ECO:0000256" key="1">
    <source>
        <dbReference type="SAM" id="SignalP"/>
    </source>
</evidence>
<dbReference type="AlphaFoldDB" id="A0A9D9HMM0"/>
<keyword evidence="1" id="KW-0732">Signal</keyword>
<sequence length="298" mass="31275">MKNFITAFVFLSAAVAASAQDALTSEYNYSPFRRIVVNDGFDFSIVNSEDYSVRLSADADIFTYAHAFVKDSTLFLELDSEAFPSDVKKRLSGKDSPVLFLRAEIGVPDIDVVEIHDNAVMDSKEPFTCGNVSLVVDGSAMIAGLEISADCVSLDLTRNSSASVSVKADSLKVVSSALASVTVAGSTVYSAFKALGNSSLTVNCVSDECRIASESAAEVSVSGKADVFSVTGRAGSIVNAEDMLSDKADVSLSMASHCTLGKTDSLSVDLIGGSHLIVDGNPPIQISRILSSSVTHPE</sequence>
<feature type="signal peptide" evidence="1">
    <location>
        <begin position="1"/>
        <end position="19"/>
    </location>
</feature>